<evidence type="ECO:0000313" key="1">
    <source>
        <dbReference type="EMBL" id="STS89170.1"/>
    </source>
</evidence>
<proteinExistence type="predicted"/>
<dbReference type="AlphaFoldDB" id="A0A7H4MFS0"/>
<protein>
    <submittedName>
        <fullName evidence="1">Uncharacterized protein</fullName>
    </submittedName>
</protein>
<sequence length="90" mass="10005">MEALLIDFFDQAALNKLTRDFGHAGRGKLALFGYLNARDRPMLVNQAVHGRAVQLFYEVNVTNLSLSACCHTFTYSVTTSLPLTMVLVIL</sequence>
<evidence type="ECO:0000313" key="2">
    <source>
        <dbReference type="Proteomes" id="UP000254545"/>
    </source>
</evidence>
<accession>A0A7H4MFS0</accession>
<name>A0A7H4MFS0_KLEVA</name>
<reference evidence="1 2" key="1">
    <citation type="submission" date="2018-06" db="EMBL/GenBank/DDBJ databases">
        <authorList>
            <consortium name="Pathogen Informatics"/>
            <person name="Doyle S."/>
        </authorList>
    </citation>
    <scope>NUCLEOTIDE SEQUENCE [LARGE SCALE GENOMIC DNA]</scope>
    <source>
        <strain evidence="1 2">NCTC9177</strain>
    </source>
</reference>
<organism evidence="1 2">
    <name type="scientific">Klebsiella variicola</name>
    <dbReference type="NCBI Taxonomy" id="244366"/>
    <lineage>
        <taxon>Bacteria</taxon>
        <taxon>Pseudomonadati</taxon>
        <taxon>Pseudomonadota</taxon>
        <taxon>Gammaproteobacteria</taxon>
        <taxon>Enterobacterales</taxon>
        <taxon>Enterobacteriaceae</taxon>
        <taxon>Klebsiella/Raoultella group</taxon>
        <taxon>Klebsiella</taxon>
        <taxon>Klebsiella pneumoniae complex</taxon>
    </lineage>
</organism>
<dbReference type="Proteomes" id="UP000254545">
    <property type="component" value="Unassembled WGS sequence"/>
</dbReference>
<gene>
    <name evidence="1" type="ORF">NCTC9177_03042</name>
</gene>
<dbReference type="EMBL" id="UGKR01000003">
    <property type="protein sequence ID" value="STS89170.1"/>
    <property type="molecule type" value="Genomic_DNA"/>
</dbReference>
<comment type="caution">
    <text evidence="1">The sequence shown here is derived from an EMBL/GenBank/DDBJ whole genome shotgun (WGS) entry which is preliminary data.</text>
</comment>